<dbReference type="GO" id="GO:0045259">
    <property type="term" value="C:proton-transporting ATP synthase complex"/>
    <property type="evidence" value="ECO:0007669"/>
    <property type="project" value="UniProtKB-KW"/>
</dbReference>
<keyword evidence="11" id="KW-1185">Reference proteome</keyword>
<sequence>MEVFPPLKNEYREPIGSSEGYQNCRLFDTIKMLGRIQSITSNLLSKTSIFATKTVYYGKVGAELSKQVYLKEKLQPPSIDEFKRAYIGLYHISLFYASRPKDIVNLVKAFKKDDYIKYTAFFVQLLGFYSVGEIVGRRKLVGYKDYNNHH</sequence>
<evidence type="ECO:0000256" key="3">
    <source>
        <dbReference type="ARBA" id="ARBA00022448"/>
    </source>
</evidence>
<evidence type="ECO:0000313" key="10">
    <source>
        <dbReference type="EMBL" id="GCF00652.1"/>
    </source>
</evidence>
<proteinExistence type="inferred from homology"/>
<evidence type="ECO:0000256" key="9">
    <source>
        <dbReference type="ARBA" id="ARBA00023310"/>
    </source>
</evidence>
<evidence type="ECO:0000256" key="1">
    <source>
        <dbReference type="ARBA" id="ARBA00004325"/>
    </source>
</evidence>
<dbReference type="OrthoDB" id="437at2759"/>
<evidence type="ECO:0000256" key="8">
    <source>
        <dbReference type="ARBA" id="ARBA00023136"/>
    </source>
</evidence>
<comment type="caution">
    <text evidence="10">The sequence shown here is derived from an EMBL/GenBank/DDBJ whole genome shotgun (WGS) entry which is preliminary data.</text>
</comment>
<evidence type="ECO:0000256" key="7">
    <source>
        <dbReference type="ARBA" id="ARBA00023128"/>
    </source>
</evidence>
<dbReference type="GO" id="GO:0031966">
    <property type="term" value="C:mitochondrial membrane"/>
    <property type="evidence" value="ECO:0007669"/>
    <property type="project" value="UniProtKB-SubCell"/>
</dbReference>
<evidence type="ECO:0000256" key="5">
    <source>
        <dbReference type="ARBA" id="ARBA00022781"/>
    </source>
</evidence>
<keyword evidence="5" id="KW-0375">Hydrogen ion transport</keyword>
<organism evidence="10 11">
    <name type="scientific">Zygosaccharomyces mellis</name>
    <dbReference type="NCBI Taxonomy" id="42258"/>
    <lineage>
        <taxon>Eukaryota</taxon>
        <taxon>Fungi</taxon>
        <taxon>Dikarya</taxon>
        <taxon>Ascomycota</taxon>
        <taxon>Saccharomycotina</taxon>
        <taxon>Saccharomycetes</taxon>
        <taxon>Saccharomycetales</taxon>
        <taxon>Saccharomycetaceae</taxon>
        <taxon>Zygosaccharomyces</taxon>
    </lineage>
</organism>
<gene>
    <name evidence="10" type="primary">ATP20</name>
    <name evidence="10" type="ORF">ZYGM_002371</name>
</gene>
<keyword evidence="9" id="KW-0066">ATP synthesis</keyword>
<comment type="similarity">
    <text evidence="2">Belongs to the ATPase g subunit family.</text>
</comment>
<dbReference type="EMBL" id="BIMX01000020">
    <property type="protein sequence ID" value="GCF00652.1"/>
    <property type="molecule type" value="Genomic_DNA"/>
</dbReference>
<comment type="subcellular location">
    <subcellularLocation>
        <location evidence="1">Mitochondrion membrane</location>
    </subcellularLocation>
</comment>
<dbReference type="InterPro" id="IPR006808">
    <property type="entry name" value="ATP_synth_F0_gsu_mt"/>
</dbReference>
<evidence type="ECO:0000313" key="11">
    <source>
        <dbReference type="Proteomes" id="UP000301737"/>
    </source>
</evidence>
<evidence type="ECO:0000256" key="4">
    <source>
        <dbReference type="ARBA" id="ARBA00022547"/>
    </source>
</evidence>
<keyword evidence="7" id="KW-0496">Mitochondrion</keyword>
<dbReference type="Proteomes" id="UP000301737">
    <property type="component" value="Unassembled WGS sequence"/>
</dbReference>
<evidence type="ECO:0000256" key="2">
    <source>
        <dbReference type="ARBA" id="ARBA00005699"/>
    </source>
</evidence>
<keyword evidence="8" id="KW-0472">Membrane</keyword>
<evidence type="ECO:0000256" key="6">
    <source>
        <dbReference type="ARBA" id="ARBA00023065"/>
    </source>
</evidence>
<name>A0A4C2E9S6_9SACH</name>
<keyword evidence="3" id="KW-0813">Transport</keyword>
<protein>
    <submittedName>
        <fullName evidence="10">ATP synthase subunit G atp20</fullName>
    </submittedName>
</protein>
<dbReference type="GO" id="GO:0015078">
    <property type="term" value="F:proton transmembrane transporter activity"/>
    <property type="evidence" value="ECO:0007669"/>
    <property type="project" value="InterPro"/>
</dbReference>
<reference evidence="10 11" key="1">
    <citation type="submission" date="2019-01" db="EMBL/GenBank/DDBJ databases">
        <title>Draft Genome Sequencing of Zygosaccharomyces mellis Ca-7.</title>
        <authorList>
            <person name="Shiwa Y."/>
            <person name="Kanesaki Y."/>
            <person name="Ishige T."/>
            <person name="Mura K."/>
            <person name="Hori T."/>
            <person name="Tamura T."/>
        </authorList>
    </citation>
    <scope>NUCLEOTIDE SEQUENCE [LARGE SCALE GENOMIC DNA]</scope>
    <source>
        <strain evidence="10 11">Ca-7</strain>
    </source>
</reference>
<keyword evidence="4" id="KW-0138">CF(0)</keyword>
<accession>A0A4C2E9S6</accession>
<dbReference type="GO" id="GO:0015986">
    <property type="term" value="P:proton motive force-driven ATP synthesis"/>
    <property type="evidence" value="ECO:0007669"/>
    <property type="project" value="InterPro"/>
</dbReference>
<keyword evidence="6" id="KW-0406">Ion transport</keyword>
<dbReference type="AlphaFoldDB" id="A0A4C2E9S6"/>
<dbReference type="Pfam" id="PF04718">
    <property type="entry name" value="ATP-synt_G"/>
    <property type="match status" value="1"/>
</dbReference>